<protein>
    <recommendedName>
        <fullName evidence="2">J domain-containing protein</fullName>
    </recommendedName>
</protein>
<dbReference type="InterPro" id="IPR050400">
    <property type="entry name" value="Bact_Cytoskel_RodZ"/>
</dbReference>
<evidence type="ECO:0000313" key="1">
    <source>
        <dbReference type="EMBL" id="SUZ77497.1"/>
    </source>
</evidence>
<dbReference type="Gene3D" id="1.10.260.40">
    <property type="entry name" value="lambda repressor-like DNA-binding domains"/>
    <property type="match status" value="1"/>
</dbReference>
<reference evidence="1" key="1">
    <citation type="submission" date="2018-05" db="EMBL/GenBank/DDBJ databases">
        <authorList>
            <person name="Lanie J.A."/>
            <person name="Ng W.-L."/>
            <person name="Kazmierczak K.M."/>
            <person name="Andrzejewski T.M."/>
            <person name="Davidsen T.M."/>
            <person name="Wayne K.J."/>
            <person name="Tettelin H."/>
            <person name="Glass J.I."/>
            <person name="Rusch D."/>
            <person name="Podicherti R."/>
            <person name="Tsui H.-C.T."/>
            <person name="Winkler M.E."/>
        </authorList>
    </citation>
    <scope>NUCLEOTIDE SEQUENCE</scope>
</reference>
<proteinExistence type="predicted"/>
<dbReference type="AlphaFoldDB" id="A0A381QHE1"/>
<dbReference type="GO" id="GO:0003677">
    <property type="term" value="F:DNA binding"/>
    <property type="evidence" value="ECO:0007669"/>
    <property type="project" value="InterPro"/>
</dbReference>
<dbReference type="Gene3D" id="1.10.287.110">
    <property type="entry name" value="DnaJ domain"/>
    <property type="match status" value="1"/>
</dbReference>
<dbReference type="InterPro" id="IPR036869">
    <property type="entry name" value="J_dom_sf"/>
</dbReference>
<name>A0A381QHE1_9ZZZZ</name>
<dbReference type="EMBL" id="UINC01001318">
    <property type="protein sequence ID" value="SUZ77497.1"/>
    <property type="molecule type" value="Genomic_DNA"/>
</dbReference>
<gene>
    <name evidence="1" type="ORF">METZ01_LOCUS30351</name>
</gene>
<dbReference type="InterPro" id="IPR010982">
    <property type="entry name" value="Lambda_DNA-bd_dom_sf"/>
</dbReference>
<accession>A0A381QHE1</accession>
<dbReference type="Pfam" id="PF13413">
    <property type="entry name" value="HTH_25"/>
    <property type="match status" value="1"/>
</dbReference>
<evidence type="ECO:0008006" key="2">
    <source>
        <dbReference type="Google" id="ProtNLM"/>
    </source>
</evidence>
<dbReference type="PANTHER" id="PTHR34475">
    <property type="match status" value="1"/>
</dbReference>
<dbReference type="PANTHER" id="PTHR34475:SF1">
    <property type="entry name" value="CYTOSKELETON PROTEIN RODZ"/>
    <property type="match status" value="1"/>
</dbReference>
<feature type="non-terminal residue" evidence="1">
    <location>
        <position position="1"/>
    </location>
</feature>
<sequence length="242" mass="27802">VEIRNAYEEQLEAVHLEAISAYSLFPEEQTEQKLLQIGQAFVTLANPIARAKYDDEIRQTIDSEQQADFQQESAPISEPPLTEKPAQIKTETAAPPHKDENKQPEEKLEIPKSVPTEVVGQTQEQRQEFYLNLAVKNEQTEESIEEYYSRLRAHGGNVSFNGAVLKQIRELKSITLDELAKITCIRSTYLEAIEEENFIKFTSEIYLKGYLICYIEAMNLPAEQIIEEYINLYRNQLEAEKG</sequence>
<organism evidence="1">
    <name type="scientific">marine metagenome</name>
    <dbReference type="NCBI Taxonomy" id="408172"/>
    <lineage>
        <taxon>unclassified sequences</taxon>
        <taxon>metagenomes</taxon>
        <taxon>ecological metagenomes</taxon>
    </lineage>
</organism>